<name>A0ABP0EYY8_CLALP</name>
<gene>
    <name evidence="3" type="ORF">CVLEPA_LOCUS833</name>
</gene>
<protein>
    <submittedName>
        <fullName evidence="3">Uncharacterized protein</fullName>
    </submittedName>
</protein>
<dbReference type="Proteomes" id="UP001642483">
    <property type="component" value="Unassembled WGS sequence"/>
</dbReference>
<evidence type="ECO:0000313" key="4">
    <source>
        <dbReference type="Proteomes" id="UP001642483"/>
    </source>
</evidence>
<feature type="signal peptide" evidence="2">
    <location>
        <begin position="1"/>
        <end position="26"/>
    </location>
</feature>
<feature type="compositionally biased region" description="Acidic residues" evidence="1">
    <location>
        <begin position="317"/>
        <end position="330"/>
    </location>
</feature>
<evidence type="ECO:0000256" key="2">
    <source>
        <dbReference type="SAM" id="SignalP"/>
    </source>
</evidence>
<sequence>MLLGRGTVAFAIFLALFVTFTASTEACTLMTSPNSFNLGDFLNLFIGDDCEQPNLKFDKKSERWVEECPDVSGCQFGSDDGDDDVCASCLLGPEEECGDWLGKCGDGLLCNYGSVFACTGKCVLEADFNSRKEGEKCGSFDGQCANDLKCRVDSDPFAFFTGGESGVCVTVEQFNSRDLGQTCGESAGTCREGLECQPGFCPWEQPTCQSPRDDKPEEVDPVPGMLEKLFSLKKNPEKAENRTEHDQVVDELMPDFIREEMAILEKILDSEIGKLNETTPGETIEIVEISENGDKPFVVTMELMNGVHDEMNSKSDDDNEDEENTSDDLQSDANQNENKITLVDVAPDADVIADDMSSTSQNKEPYVITLMDRDFKESDDFLQVFDHMSK</sequence>
<feature type="chain" id="PRO_5045790534" evidence="2">
    <location>
        <begin position="27"/>
        <end position="390"/>
    </location>
</feature>
<dbReference type="EMBL" id="CAWYQH010000001">
    <property type="protein sequence ID" value="CAK8671796.1"/>
    <property type="molecule type" value="Genomic_DNA"/>
</dbReference>
<feature type="region of interest" description="Disordered" evidence="1">
    <location>
        <begin position="309"/>
        <end position="339"/>
    </location>
</feature>
<organism evidence="3 4">
    <name type="scientific">Clavelina lepadiformis</name>
    <name type="common">Light-bulb sea squirt</name>
    <name type="synonym">Ascidia lepadiformis</name>
    <dbReference type="NCBI Taxonomy" id="159417"/>
    <lineage>
        <taxon>Eukaryota</taxon>
        <taxon>Metazoa</taxon>
        <taxon>Chordata</taxon>
        <taxon>Tunicata</taxon>
        <taxon>Ascidiacea</taxon>
        <taxon>Aplousobranchia</taxon>
        <taxon>Clavelinidae</taxon>
        <taxon>Clavelina</taxon>
    </lineage>
</organism>
<keyword evidence="2" id="KW-0732">Signal</keyword>
<accession>A0ABP0EYY8</accession>
<proteinExistence type="predicted"/>
<keyword evidence="4" id="KW-1185">Reference proteome</keyword>
<comment type="caution">
    <text evidence="3">The sequence shown here is derived from an EMBL/GenBank/DDBJ whole genome shotgun (WGS) entry which is preliminary data.</text>
</comment>
<evidence type="ECO:0000256" key="1">
    <source>
        <dbReference type="SAM" id="MobiDB-lite"/>
    </source>
</evidence>
<evidence type="ECO:0000313" key="3">
    <source>
        <dbReference type="EMBL" id="CAK8671796.1"/>
    </source>
</evidence>
<reference evidence="3 4" key="1">
    <citation type="submission" date="2024-02" db="EMBL/GenBank/DDBJ databases">
        <authorList>
            <person name="Daric V."/>
            <person name="Darras S."/>
        </authorList>
    </citation>
    <scope>NUCLEOTIDE SEQUENCE [LARGE SCALE GENOMIC DNA]</scope>
</reference>